<sequence>ESSNIKLELPEDLKRRNVHPTFHMDMIRPHLASDQDYFPHRDALSFYDFGNDTEVEFFVEEILDHRWNKNKLEFHIKWSLGDNTWEPYESCKELQALTEYLNLQGVSKPSLLSKPPTRRR</sequence>
<organism evidence="2 3">
    <name type="scientific">Sistotremastrum suecicum HHB10207 ss-3</name>
    <dbReference type="NCBI Taxonomy" id="1314776"/>
    <lineage>
        <taxon>Eukaryota</taxon>
        <taxon>Fungi</taxon>
        <taxon>Dikarya</taxon>
        <taxon>Basidiomycota</taxon>
        <taxon>Agaricomycotina</taxon>
        <taxon>Agaricomycetes</taxon>
        <taxon>Sistotremastrales</taxon>
        <taxon>Sistotremastraceae</taxon>
        <taxon>Sistotremastrum</taxon>
    </lineage>
</organism>
<dbReference type="Gene3D" id="2.40.50.40">
    <property type="match status" value="1"/>
</dbReference>
<feature type="non-terminal residue" evidence="2">
    <location>
        <position position="120"/>
    </location>
</feature>
<evidence type="ECO:0000313" key="3">
    <source>
        <dbReference type="Proteomes" id="UP000076798"/>
    </source>
</evidence>
<dbReference type="SUPFAM" id="SSF54160">
    <property type="entry name" value="Chromo domain-like"/>
    <property type="match status" value="1"/>
</dbReference>
<dbReference type="InterPro" id="IPR023780">
    <property type="entry name" value="Chromo_domain"/>
</dbReference>
<feature type="domain" description="Chromo" evidence="1">
    <location>
        <begin position="57"/>
        <end position="100"/>
    </location>
</feature>
<evidence type="ECO:0000259" key="1">
    <source>
        <dbReference type="PROSITE" id="PS50013"/>
    </source>
</evidence>
<accession>A0A165YLZ0</accession>
<protein>
    <recommendedName>
        <fullName evidence="1">Chromo domain-containing protein</fullName>
    </recommendedName>
</protein>
<dbReference type="Proteomes" id="UP000076798">
    <property type="component" value="Unassembled WGS sequence"/>
</dbReference>
<dbReference type="AlphaFoldDB" id="A0A165YLZ0"/>
<proteinExistence type="predicted"/>
<dbReference type="STRING" id="1314776.A0A165YLZ0"/>
<name>A0A165YLZ0_9AGAM</name>
<dbReference type="InterPro" id="IPR000953">
    <property type="entry name" value="Chromo/chromo_shadow_dom"/>
</dbReference>
<dbReference type="InterPro" id="IPR016197">
    <property type="entry name" value="Chromo-like_dom_sf"/>
</dbReference>
<reference evidence="2 3" key="1">
    <citation type="journal article" date="2016" name="Mol. Biol. Evol.">
        <title>Comparative Genomics of Early-Diverging Mushroom-Forming Fungi Provides Insights into the Origins of Lignocellulose Decay Capabilities.</title>
        <authorList>
            <person name="Nagy L.G."/>
            <person name="Riley R."/>
            <person name="Tritt A."/>
            <person name="Adam C."/>
            <person name="Daum C."/>
            <person name="Floudas D."/>
            <person name="Sun H."/>
            <person name="Yadav J.S."/>
            <person name="Pangilinan J."/>
            <person name="Larsson K.H."/>
            <person name="Matsuura K."/>
            <person name="Barry K."/>
            <person name="Labutti K."/>
            <person name="Kuo R."/>
            <person name="Ohm R.A."/>
            <person name="Bhattacharya S.S."/>
            <person name="Shirouzu T."/>
            <person name="Yoshinaga Y."/>
            <person name="Martin F.M."/>
            <person name="Grigoriev I.V."/>
            <person name="Hibbett D.S."/>
        </authorList>
    </citation>
    <scope>NUCLEOTIDE SEQUENCE [LARGE SCALE GENOMIC DNA]</scope>
    <source>
        <strain evidence="2 3">HHB10207 ss-3</strain>
    </source>
</reference>
<gene>
    <name evidence="2" type="ORF">SISSUDRAFT_968044</name>
</gene>
<keyword evidence="3" id="KW-1185">Reference proteome</keyword>
<dbReference type="PROSITE" id="PS50013">
    <property type="entry name" value="CHROMO_2"/>
    <property type="match status" value="1"/>
</dbReference>
<feature type="non-terminal residue" evidence="2">
    <location>
        <position position="1"/>
    </location>
</feature>
<dbReference type="OrthoDB" id="3158924at2759"/>
<dbReference type="Pfam" id="PF00385">
    <property type="entry name" value="Chromo"/>
    <property type="match status" value="1"/>
</dbReference>
<evidence type="ECO:0000313" key="2">
    <source>
        <dbReference type="EMBL" id="KZT33387.1"/>
    </source>
</evidence>
<dbReference type="EMBL" id="KV428245">
    <property type="protein sequence ID" value="KZT33387.1"/>
    <property type="molecule type" value="Genomic_DNA"/>
</dbReference>
<dbReference type="SMART" id="SM00298">
    <property type="entry name" value="CHROMO"/>
    <property type="match status" value="1"/>
</dbReference>
<dbReference type="GO" id="GO:0006338">
    <property type="term" value="P:chromatin remodeling"/>
    <property type="evidence" value="ECO:0007669"/>
    <property type="project" value="UniProtKB-ARBA"/>
</dbReference>
<dbReference type="CDD" id="cd00024">
    <property type="entry name" value="CD_CSD"/>
    <property type="match status" value="1"/>
</dbReference>